<organism evidence="3 4">
    <name type="scientific">Galactobacter caseinivorans</name>
    <dbReference type="NCBI Taxonomy" id="2676123"/>
    <lineage>
        <taxon>Bacteria</taxon>
        <taxon>Bacillati</taxon>
        <taxon>Actinomycetota</taxon>
        <taxon>Actinomycetes</taxon>
        <taxon>Micrococcales</taxon>
        <taxon>Micrococcaceae</taxon>
        <taxon>Galactobacter</taxon>
    </lineage>
</organism>
<dbReference type="GO" id="GO:0046983">
    <property type="term" value="F:protein dimerization activity"/>
    <property type="evidence" value="ECO:0007669"/>
    <property type="project" value="InterPro"/>
</dbReference>
<feature type="compositionally biased region" description="Low complexity" evidence="1">
    <location>
        <begin position="280"/>
        <end position="298"/>
    </location>
</feature>
<dbReference type="EMBL" id="QQXL01000006">
    <property type="protein sequence ID" value="RKW69950.1"/>
    <property type="molecule type" value="Genomic_DNA"/>
</dbReference>
<dbReference type="Gene3D" id="1.10.10.10">
    <property type="entry name" value="Winged helix-like DNA-binding domain superfamily/Winged helix DNA-binding domain"/>
    <property type="match status" value="1"/>
</dbReference>
<gene>
    <name evidence="3" type="ORF">DWQ67_10825</name>
</gene>
<dbReference type="PROSITE" id="PS51384">
    <property type="entry name" value="FAD_FR"/>
    <property type="match status" value="1"/>
</dbReference>
<dbReference type="InterPro" id="IPR013113">
    <property type="entry name" value="SIP_FAD-bd"/>
</dbReference>
<dbReference type="InterPro" id="IPR017927">
    <property type="entry name" value="FAD-bd_FR_type"/>
</dbReference>
<evidence type="ECO:0000313" key="3">
    <source>
        <dbReference type="EMBL" id="RKW69950.1"/>
    </source>
</evidence>
<dbReference type="InterPro" id="IPR007037">
    <property type="entry name" value="SIP_rossman_dom"/>
</dbReference>
<dbReference type="RefSeq" id="WP_121485621.1">
    <property type="nucleotide sequence ID" value="NZ_QQXL01000006.1"/>
</dbReference>
<dbReference type="InterPro" id="IPR039261">
    <property type="entry name" value="FNR_nucleotide-bd"/>
</dbReference>
<dbReference type="InterPro" id="IPR039374">
    <property type="entry name" value="SIP_fam"/>
</dbReference>
<feature type="domain" description="FAD-binding FR-type" evidence="2">
    <location>
        <begin position="6"/>
        <end position="147"/>
    </location>
</feature>
<feature type="compositionally biased region" description="Gly residues" evidence="1">
    <location>
        <begin position="299"/>
        <end position="309"/>
    </location>
</feature>
<dbReference type="CDD" id="cd06193">
    <property type="entry name" value="siderophore_interacting"/>
    <property type="match status" value="1"/>
</dbReference>
<dbReference type="Gene3D" id="2.40.30.10">
    <property type="entry name" value="Translation factors"/>
    <property type="match status" value="1"/>
</dbReference>
<dbReference type="PANTHER" id="PTHR30157:SF0">
    <property type="entry name" value="NADPH-DEPENDENT FERRIC-CHELATE REDUCTASE"/>
    <property type="match status" value="1"/>
</dbReference>
<dbReference type="Pfam" id="PF08021">
    <property type="entry name" value="FAD_binding_9"/>
    <property type="match status" value="1"/>
</dbReference>
<dbReference type="Gene3D" id="3.40.50.80">
    <property type="entry name" value="Nucleotide-binding domain of ferredoxin-NADP reductase (FNR) module"/>
    <property type="match status" value="1"/>
</dbReference>
<dbReference type="Pfam" id="PF04954">
    <property type="entry name" value="SIP"/>
    <property type="match status" value="1"/>
</dbReference>
<keyword evidence="4" id="KW-1185">Reference proteome</keyword>
<dbReference type="SUPFAM" id="SSF46785">
    <property type="entry name" value="Winged helix' DNA-binding domain"/>
    <property type="match status" value="1"/>
</dbReference>
<protein>
    <submittedName>
        <fullName evidence="3">Siderophore-interacting protein</fullName>
    </submittedName>
</protein>
<dbReference type="PANTHER" id="PTHR30157">
    <property type="entry name" value="FERRIC REDUCTASE, NADPH-DEPENDENT"/>
    <property type="match status" value="1"/>
</dbReference>
<accession>A0A496PHL7</accession>
<dbReference type="InterPro" id="IPR012967">
    <property type="entry name" value="COMT_dimerisation"/>
</dbReference>
<feature type="region of interest" description="Disordered" evidence="1">
    <location>
        <begin position="503"/>
        <end position="538"/>
    </location>
</feature>
<dbReference type="AlphaFoldDB" id="A0A496PHL7"/>
<sequence length="641" mass="67120">MKVHPIVLRRLEVAHVTHLNPRALRVTLTGQELGPFSRDGIHLPGFASPGFDDHVKLVFNAQGPVEEALPLQLDGGIEWTRAPGRQTRDYTPRALRQEPDGSWRLDLDFVLHADAESGSGPAERWARTARPGDPLWIVGPKSSTNLPQETEAVILLADETGLPAVARFFDDPPSAAPVHAILTVATEEARQELAVREQDTVTWILAAPGHPTALVDAVRGMQDSVWERRVYVWGGAESRALLPVRRYLSKVRAVPRSSVDLTGYWHAEQHDGVPAVPAPARVSGSASASTSVSASEQGQGQGSVSGQQGGATAVSTQATTPAPGPELQSPVRWLAVRAALRLGLLEALEDHEASSAQDLATRLKVRADALEGLLPVLFSCGLITQGPAGYALADFGTELLADEHAADEFVGLEADAMLSLACLPDALTSDTPAWTTAHGSSVAQQARQDPEIAEELTEATLGLQFLAPSLAALPVFTRSHVDVAGPGAEAVNAAVTAELGQHPGRRELGQPWPPSPSQLAPTASPLPPDRNAGAGSTDPGRALVLVHALGHLSDAEATLALRAAAGYHEVVVIESTRPDALSPTAAESALLTVALTGTAPRPAPAVQHLAATAGLQANGVAQVGWGREALTFVPAPLGGRA</sequence>
<name>A0A496PHL7_9MICC</name>
<proteinExistence type="predicted"/>
<comment type="caution">
    <text evidence="3">The sequence shown here is derived from an EMBL/GenBank/DDBJ whole genome shotgun (WGS) entry which is preliminary data.</text>
</comment>
<dbReference type="InterPro" id="IPR036390">
    <property type="entry name" value="WH_DNA-bd_sf"/>
</dbReference>
<dbReference type="Proteomes" id="UP000273119">
    <property type="component" value="Unassembled WGS sequence"/>
</dbReference>
<reference evidence="3 4" key="1">
    <citation type="submission" date="2018-07" db="EMBL/GenBank/DDBJ databases">
        <title>Arthrobacter sp. nov., isolated from raw cow's milk with high bacterial count.</title>
        <authorList>
            <person name="Hahne J."/>
            <person name="Isele D."/>
            <person name="Lipski A."/>
        </authorList>
    </citation>
    <scope>NUCLEOTIDE SEQUENCE [LARGE SCALE GENOMIC DNA]</scope>
    <source>
        <strain evidence="3 4">JZ R-183</strain>
    </source>
</reference>
<evidence type="ECO:0000313" key="4">
    <source>
        <dbReference type="Proteomes" id="UP000273119"/>
    </source>
</evidence>
<dbReference type="GO" id="GO:0016491">
    <property type="term" value="F:oxidoreductase activity"/>
    <property type="evidence" value="ECO:0007669"/>
    <property type="project" value="InterPro"/>
</dbReference>
<dbReference type="InterPro" id="IPR036388">
    <property type="entry name" value="WH-like_DNA-bd_sf"/>
</dbReference>
<evidence type="ECO:0000256" key="1">
    <source>
        <dbReference type="SAM" id="MobiDB-lite"/>
    </source>
</evidence>
<feature type="region of interest" description="Disordered" evidence="1">
    <location>
        <begin position="275"/>
        <end position="327"/>
    </location>
</feature>
<evidence type="ECO:0000259" key="2">
    <source>
        <dbReference type="PROSITE" id="PS51384"/>
    </source>
</evidence>
<dbReference type="Pfam" id="PF08100">
    <property type="entry name" value="Dimerisation"/>
    <property type="match status" value="1"/>
</dbReference>